<organism evidence="1">
    <name type="scientific">Siphoviridae sp. ctJcm18</name>
    <dbReference type="NCBI Taxonomy" id="2825433"/>
    <lineage>
        <taxon>Viruses</taxon>
        <taxon>Duplodnaviria</taxon>
        <taxon>Heunggongvirae</taxon>
        <taxon>Uroviricota</taxon>
        <taxon>Caudoviricetes</taxon>
    </lineage>
</organism>
<proteinExistence type="predicted"/>
<dbReference type="EMBL" id="BK015323">
    <property type="protein sequence ID" value="DAE01364.1"/>
    <property type="molecule type" value="Genomic_DNA"/>
</dbReference>
<reference evidence="1" key="1">
    <citation type="journal article" date="2021" name="Proc. Natl. Acad. Sci. U.S.A.">
        <title>A Catalog of Tens of Thousands of Viruses from Human Metagenomes Reveals Hidden Associations with Chronic Diseases.</title>
        <authorList>
            <person name="Tisza M.J."/>
            <person name="Buck C.B."/>
        </authorList>
    </citation>
    <scope>NUCLEOTIDE SEQUENCE</scope>
    <source>
        <strain evidence="1">CtJcm18</strain>
    </source>
</reference>
<evidence type="ECO:0000313" key="1">
    <source>
        <dbReference type="EMBL" id="DAE01364.1"/>
    </source>
</evidence>
<sequence>MNYTVKFVKRICIYDIDSIINHFEQGWKPEGVDDHCTDIVRASRTIDIEFENDVKLMNYIKSLQELGQYDIIVTAAESRLATYTLNKNNPRWEKKIGGTVRCFNFITNQWDNI</sequence>
<name>A0A8S5P593_9CAUD</name>
<accession>A0A8S5P593</accession>
<protein>
    <submittedName>
        <fullName evidence="1">Uncharacterized protein</fullName>
    </submittedName>
</protein>